<dbReference type="OrthoDB" id="69928at2759"/>
<feature type="compositionally biased region" description="Low complexity" evidence="1">
    <location>
        <begin position="618"/>
        <end position="629"/>
    </location>
</feature>
<proteinExistence type="predicted"/>
<organism evidence="3 4">
    <name type="scientific">Conidiobolus coronatus (strain ATCC 28846 / CBS 209.66 / NRRL 28638)</name>
    <name type="common">Delacroixia coronata</name>
    <dbReference type="NCBI Taxonomy" id="796925"/>
    <lineage>
        <taxon>Eukaryota</taxon>
        <taxon>Fungi</taxon>
        <taxon>Fungi incertae sedis</taxon>
        <taxon>Zoopagomycota</taxon>
        <taxon>Entomophthoromycotina</taxon>
        <taxon>Entomophthoromycetes</taxon>
        <taxon>Entomophthorales</taxon>
        <taxon>Ancylistaceae</taxon>
        <taxon>Conidiobolus</taxon>
    </lineage>
</organism>
<dbReference type="SUPFAM" id="SSF48452">
    <property type="entry name" value="TPR-like"/>
    <property type="match status" value="1"/>
</dbReference>
<protein>
    <recommendedName>
        <fullName evidence="2">DNA/RNA-binding domain-containing protein</fullName>
    </recommendedName>
</protein>
<name>A0A137NUC4_CONC2</name>
<dbReference type="GO" id="GO:0000184">
    <property type="term" value="P:nuclear-transcribed mRNA catabolic process, nonsense-mediated decay"/>
    <property type="evidence" value="ECO:0007669"/>
    <property type="project" value="TreeGrafter"/>
</dbReference>
<dbReference type="STRING" id="796925.A0A137NUC4"/>
<feature type="region of interest" description="Disordered" evidence="1">
    <location>
        <begin position="673"/>
        <end position="720"/>
    </location>
</feature>
<dbReference type="Pfam" id="PF10373">
    <property type="entry name" value="EST1_DNA_bind"/>
    <property type="match status" value="1"/>
</dbReference>
<dbReference type="GO" id="GO:0042162">
    <property type="term" value="F:telomeric DNA binding"/>
    <property type="evidence" value="ECO:0007669"/>
    <property type="project" value="TreeGrafter"/>
</dbReference>
<dbReference type="PANTHER" id="PTHR15696">
    <property type="entry name" value="SMG-7 SUPPRESSOR WITH MORPHOLOGICAL EFFECT ON GENITALIA PROTEIN 7"/>
    <property type="match status" value="1"/>
</dbReference>
<sequence>NKLKRFKLIEYYKNLILSNLSDASINNYELKLWKLGFYQPVELYRLLITKEGSSLSFQYCQFLTKSIGFYINLIGQIDSKLGLNLLDKVTNYDLSKLEVKDSIQTPIDMYFKSFIRIGDLSRYQLMETKSNWQIIIPDYYYHLALKLVKDQGHPYNQLGVLTGLKKDYLNSIHFYFRSLLIEVPFLTSLTNLKNLLEQINNEVNIVGNLPELEVFRLLVPKLIALAYCKPDTVKLSKLLSRLEICIESLLKNCTEEDFQELQNLLNFTTITLICSKEILLNNQKFYSELGSDQLDLILTTFSNQLMKLCLVNSTEQFKSLEKTPTLIKLTTPAVLIYSRWILDQFSKDTRQHNCLLNSCDNIFNYSNLFRDLKLDIKIKRPIELPELKDYKYLSIIDVLEGKTLDLSEPALTPIKKPIKNQETFRIIKLRKISKLLEVKQEQADDDLVFEDLSKNIEDHYKMDFSGDDLELDSQQTTPSQTLFGLGGFEEVEEDSDDEVLNIPNLSNTNNNANANSSGIGSGFSTAGGIRKGSTANVSSTSSFSLNQSIGVGVGVGDRLDDFGQTSPLLNSTSITNTSSASLYGLSGVASSHYMSTPATANSQSKVFNPTTISSHFSQTNQTPNTNATPFGQSRSKSITNFSNFFSASASNNGLNQQNQTSINNQGFGLLQGANSSGFDNSNGNSNNSGSSSGGLLGNRSSSIPATSASTTLGSSNQSQYQSLHHHNFNNYQFNNQFQHKDSIFSTSNASTNSSVNFNTGLSSQNLLLKGRAPPGLGQSNMSNFSHIVGAGSNSNGASGILSQNANNNNNSNGAIGNTSTNSLRFGRGVGAIGSVGDNSIGGVFDNTNNNNSECGANTFCIYLWY</sequence>
<feature type="compositionally biased region" description="Low complexity" evidence="1">
    <location>
        <begin position="697"/>
        <end position="711"/>
    </location>
</feature>
<evidence type="ECO:0000313" key="4">
    <source>
        <dbReference type="Proteomes" id="UP000070444"/>
    </source>
</evidence>
<dbReference type="InterPro" id="IPR045153">
    <property type="entry name" value="Est1/Ebs1-like"/>
</dbReference>
<dbReference type="InterPro" id="IPR011990">
    <property type="entry name" value="TPR-like_helical_dom_sf"/>
</dbReference>
<reference evidence="3 4" key="1">
    <citation type="journal article" date="2015" name="Genome Biol. Evol.">
        <title>Phylogenomic analyses indicate that early fungi evolved digesting cell walls of algal ancestors of land plants.</title>
        <authorList>
            <person name="Chang Y."/>
            <person name="Wang S."/>
            <person name="Sekimoto S."/>
            <person name="Aerts A.L."/>
            <person name="Choi C."/>
            <person name="Clum A."/>
            <person name="LaButti K.M."/>
            <person name="Lindquist E.A."/>
            <person name="Yee Ngan C."/>
            <person name="Ohm R.A."/>
            <person name="Salamov A.A."/>
            <person name="Grigoriev I.V."/>
            <person name="Spatafora J.W."/>
            <person name="Berbee M.L."/>
        </authorList>
    </citation>
    <scope>NUCLEOTIDE SEQUENCE [LARGE SCALE GENOMIC DNA]</scope>
    <source>
        <strain evidence="3 4">NRRL 28638</strain>
    </source>
</reference>
<gene>
    <name evidence="3" type="ORF">CONCODRAFT_80505</name>
</gene>
<accession>A0A137NUC4</accession>
<dbReference type="Gene3D" id="1.25.40.10">
    <property type="entry name" value="Tetratricopeptide repeat domain"/>
    <property type="match status" value="1"/>
</dbReference>
<keyword evidence="4" id="KW-1185">Reference proteome</keyword>
<feature type="domain" description="DNA/RNA-binding" evidence="2">
    <location>
        <begin position="140"/>
        <end position="342"/>
    </location>
</feature>
<dbReference type="GO" id="GO:0070034">
    <property type="term" value="F:telomerase RNA binding"/>
    <property type="evidence" value="ECO:0007669"/>
    <property type="project" value="TreeGrafter"/>
</dbReference>
<dbReference type="Proteomes" id="UP000070444">
    <property type="component" value="Unassembled WGS sequence"/>
</dbReference>
<evidence type="ECO:0000259" key="2">
    <source>
        <dbReference type="Pfam" id="PF10373"/>
    </source>
</evidence>
<dbReference type="GO" id="GO:0005697">
    <property type="term" value="C:telomerase holoenzyme complex"/>
    <property type="evidence" value="ECO:0007669"/>
    <property type="project" value="TreeGrafter"/>
</dbReference>
<feature type="compositionally biased region" description="Low complexity" evidence="1">
    <location>
        <begin position="673"/>
        <end position="690"/>
    </location>
</feature>
<dbReference type="InterPro" id="IPR018834">
    <property type="entry name" value="DNA/RNA-bd_Est1-type"/>
</dbReference>
<dbReference type="PANTHER" id="PTHR15696:SF0">
    <property type="entry name" value="TELOMERASE-BINDING PROTEIN EST1A"/>
    <property type="match status" value="1"/>
</dbReference>
<feature type="region of interest" description="Disordered" evidence="1">
    <location>
        <begin position="613"/>
        <end position="633"/>
    </location>
</feature>
<dbReference type="AlphaFoldDB" id="A0A137NUC4"/>
<evidence type="ECO:0000313" key="3">
    <source>
        <dbReference type="EMBL" id="KXN66380.1"/>
    </source>
</evidence>
<feature type="non-terminal residue" evidence="3">
    <location>
        <position position="1"/>
    </location>
</feature>
<evidence type="ECO:0000256" key="1">
    <source>
        <dbReference type="SAM" id="MobiDB-lite"/>
    </source>
</evidence>
<dbReference type="EMBL" id="KQ964733">
    <property type="protein sequence ID" value="KXN66380.1"/>
    <property type="molecule type" value="Genomic_DNA"/>
</dbReference>